<accession>A0A5S3WYN3</accession>
<evidence type="ECO:0000259" key="2">
    <source>
        <dbReference type="Pfam" id="PF01433"/>
    </source>
</evidence>
<dbReference type="SUPFAM" id="SSF63737">
    <property type="entry name" value="Leukotriene A4 hydrolase N-terminal domain"/>
    <property type="match status" value="1"/>
</dbReference>
<name>A0A5S3WYN3_9GAMM</name>
<gene>
    <name evidence="3" type="ORF">CWB98_15245</name>
</gene>
<feature type="chain" id="PRO_5024376435" evidence="1">
    <location>
        <begin position="19"/>
        <end position="482"/>
    </location>
</feature>
<dbReference type="InterPro" id="IPR014782">
    <property type="entry name" value="Peptidase_M1_dom"/>
</dbReference>
<dbReference type="SUPFAM" id="SSF55486">
    <property type="entry name" value="Metalloproteases ('zincins'), catalytic domain"/>
    <property type="match status" value="1"/>
</dbReference>
<keyword evidence="1" id="KW-0732">Signal</keyword>
<dbReference type="AlphaFoldDB" id="A0A5S3WYN3"/>
<feature type="signal peptide" evidence="1">
    <location>
        <begin position="1"/>
        <end position="18"/>
    </location>
</feature>
<dbReference type="Pfam" id="PF01433">
    <property type="entry name" value="Peptidase_M1"/>
    <property type="match status" value="1"/>
</dbReference>
<dbReference type="RefSeq" id="WP_138545606.1">
    <property type="nucleotide sequence ID" value="NZ_PNCJ01000020.1"/>
</dbReference>
<comment type="caution">
    <text evidence="3">The sequence shown here is derived from an EMBL/GenBank/DDBJ whole genome shotgun (WGS) entry which is preliminary data.</text>
</comment>
<dbReference type="GO" id="GO:0008237">
    <property type="term" value="F:metallopeptidase activity"/>
    <property type="evidence" value="ECO:0007669"/>
    <property type="project" value="InterPro"/>
</dbReference>
<feature type="domain" description="Peptidase M1 membrane alanine aminopeptidase" evidence="2">
    <location>
        <begin position="308"/>
        <end position="446"/>
    </location>
</feature>
<dbReference type="GO" id="GO:0008270">
    <property type="term" value="F:zinc ion binding"/>
    <property type="evidence" value="ECO:0007669"/>
    <property type="project" value="InterPro"/>
</dbReference>
<dbReference type="EMBL" id="PNCJ01000020">
    <property type="protein sequence ID" value="TMP35806.1"/>
    <property type="molecule type" value="Genomic_DNA"/>
</dbReference>
<dbReference type="InterPro" id="IPR027268">
    <property type="entry name" value="Peptidase_M4/M1_CTD_sf"/>
</dbReference>
<dbReference type="Proteomes" id="UP000306719">
    <property type="component" value="Unassembled WGS sequence"/>
</dbReference>
<proteinExistence type="predicted"/>
<reference evidence="3 4" key="1">
    <citation type="submission" date="2018-01" db="EMBL/GenBank/DDBJ databases">
        <authorList>
            <person name="Paulsen S."/>
            <person name="Gram L.K."/>
        </authorList>
    </citation>
    <scope>NUCLEOTIDE SEQUENCE [LARGE SCALE GENOMIC DNA]</scope>
    <source>
        <strain evidence="3 4">S2599</strain>
    </source>
</reference>
<sequence length="482" mass="55916">MSKLIVFLIAMLTSIVHAQVSFSQRSLQLAAHHYTLNYDINIEKRSLVASGVITVINTSKKNADHIPLRLYRLLSVSSLLDSKGNDLEFTQRVLSNEDWPVLQTNYIEIKLDTPLKPNQLFQFQINFDGLLRGYSETGMNYVKDNISREFSIIRMDALAYPLVTYPNDRVNKKAKFWLNTYEYDVTINVPEGLVVANGGELLSHSTRNGVSTYRYVNKLPAWRMDFAVANYQRYSKGNYSVFSWESQQASFQLLEKIAATFDLYTKWFGPLQKDLGYTFIEVPEDYGAQADVTAVIQDAKGFKELDRVYHEISHQWNVKTLDTYSPRWNEGLATFLEELTLDKFGKSGHLRTQTEKNLLHLKKVIKENPLYTKTAFIDYGKHGLNSYITGMVFFHLLYDLVGAKKFNEVMGGFYRTYYSTGATTEQFVQYIKKFANVSLEHFFEEWAYSSKYSKRLVYFKSYTQLYEFYKSKNQIKPTAHTD</sequence>
<evidence type="ECO:0000313" key="4">
    <source>
        <dbReference type="Proteomes" id="UP000306719"/>
    </source>
</evidence>
<reference evidence="4" key="2">
    <citation type="submission" date="2019-06" db="EMBL/GenBank/DDBJ databases">
        <title>Co-occurence of chitin degradation, pigmentation and bioactivity in marine Pseudoalteromonas.</title>
        <authorList>
            <person name="Sonnenschein E.C."/>
            <person name="Bech P.K."/>
        </authorList>
    </citation>
    <scope>NUCLEOTIDE SEQUENCE [LARGE SCALE GENOMIC DNA]</scope>
    <source>
        <strain evidence="4">S2599</strain>
    </source>
</reference>
<dbReference type="Gene3D" id="1.10.390.10">
    <property type="entry name" value="Neutral Protease Domain 2"/>
    <property type="match status" value="1"/>
</dbReference>
<dbReference type="InterPro" id="IPR042097">
    <property type="entry name" value="Aminopeptidase_N-like_N_sf"/>
</dbReference>
<organism evidence="3 4">
    <name type="scientific">Pseudoalteromonas rubra</name>
    <dbReference type="NCBI Taxonomy" id="43658"/>
    <lineage>
        <taxon>Bacteria</taxon>
        <taxon>Pseudomonadati</taxon>
        <taxon>Pseudomonadota</taxon>
        <taxon>Gammaproteobacteria</taxon>
        <taxon>Alteromonadales</taxon>
        <taxon>Pseudoalteromonadaceae</taxon>
        <taxon>Pseudoalteromonas</taxon>
    </lineage>
</organism>
<evidence type="ECO:0000313" key="3">
    <source>
        <dbReference type="EMBL" id="TMP35806.1"/>
    </source>
</evidence>
<dbReference type="OrthoDB" id="9814383at2"/>
<protein>
    <submittedName>
        <fullName evidence="3">Peptidase M1</fullName>
    </submittedName>
</protein>
<dbReference type="Gene3D" id="2.60.40.1730">
    <property type="entry name" value="tricorn interacting facor f3 domain"/>
    <property type="match status" value="1"/>
</dbReference>
<evidence type="ECO:0000256" key="1">
    <source>
        <dbReference type="SAM" id="SignalP"/>
    </source>
</evidence>